<evidence type="ECO:0000313" key="1">
    <source>
        <dbReference type="EMBL" id="EUB58778.1"/>
    </source>
</evidence>
<keyword evidence="2" id="KW-1185">Reference proteome</keyword>
<comment type="caution">
    <text evidence="1">The sequence shown here is derived from an EMBL/GenBank/DDBJ whole genome shotgun (WGS) entry which is preliminary data.</text>
</comment>
<dbReference type="OrthoDB" id="6250031at2759"/>
<name>W6UBK6_ECHGR</name>
<protein>
    <submittedName>
        <fullName evidence="1">Uncharacterized protein</fullName>
    </submittedName>
</protein>
<organism evidence="1 2">
    <name type="scientific">Echinococcus granulosus</name>
    <name type="common">Hydatid tapeworm</name>
    <dbReference type="NCBI Taxonomy" id="6210"/>
    <lineage>
        <taxon>Eukaryota</taxon>
        <taxon>Metazoa</taxon>
        <taxon>Spiralia</taxon>
        <taxon>Lophotrochozoa</taxon>
        <taxon>Platyhelminthes</taxon>
        <taxon>Cestoda</taxon>
        <taxon>Eucestoda</taxon>
        <taxon>Cyclophyllidea</taxon>
        <taxon>Taeniidae</taxon>
        <taxon>Echinococcus</taxon>
        <taxon>Echinococcus granulosus group</taxon>
    </lineage>
</organism>
<dbReference type="RefSeq" id="XP_024349974.1">
    <property type="nucleotide sequence ID" value="XM_024495576.1"/>
</dbReference>
<dbReference type="AlphaFoldDB" id="W6UBK6"/>
<accession>W6UBK6</accession>
<dbReference type="KEGG" id="egl:EGR_06327"/>
<dbReference type="GeneID" id="36342042"/>
<dbReference type="CTD" id="36342042"/>
<dbReference type="OMA" id="NTHCYSE"/>
<reference evidence="1 2" key="1">
    <citation type="journal article" date="2013" name="Nat. Genet.">
        <title>The genome of the hydatid tapeworm Echinococcus granulosus.</title>
        <authorList>
            <person name="Zheng H."/>
            <person name="Zhang W."/>
            <person name="Zhang L."/>
            <person name="Zhang Z."/>
            <person name="Li J."/>
            <person name="Lu G."/>
            <person name="Zhu Y."/>
            <person name="Wang Y."/>
            <person name="Huang Y."/>
            <person name="Liu J."/>
            <person name="Kang H."/>
            <person name="Chen J."/>
            <person name="Wang L."/>
            <person name="Chen A."/>
            <person name="Yu S."/>
            <person name="Gao Z."/>
            <person name="Jin L."/>
            <person name="Gu W."/>
            <person name="Wang Z."/>
            <person name="Zhao L."/>
            <person name="Shi B."/>
            <person name="Wen H."/>
            <person name="Lin R."/>
            <person name="Jones M.K."/>
            <person name="Brejova B."/>
            <person name="Vinar T."/>
            <person name="Zhao G."/>
            <person name="McManus D.P."/>
            <person name="Chen Z."/>
            <person name="Zhou Y."/>
            <person name="Wang S."/>
        </authorList>
    </citation>
    <scope>NUCLEOTIDE SEQUENCE [LARGE SCALE GENOMIC DNA]</scope>
</reference>
<proteinExistence type="predicted"/>
<gene>
    <name evidence="1" type="ORF">EGR_06327</name>
</gene>
<dbReference type="Proteomes" id="UP000019149">
    <property type="component" value="Unassembled WGS sequence"/>
</dbReference>
<dbReference type="EMBL" id="APAU02000055">
    <property type="protein sequence ID" value="EUB58778.1"/>
    <property type="molecule type" value="Genomic_DNA"/>
</dbReference>
<sequence length="619" mass="69212">MEKSSFFRYLFCIDKSFTYLMQSPKFVLSDDLFELGWDEEKEVPSQHHPRLPHSLSDTFPFHGIPPMRKCAHNQICRGSDVCKIIYRHLKKISKGVSFVSTFTLALLPPNKASPVETPSLGDEICQITDTHTAICYVQCFEDITSLLAPGTDQSLIRHLIVYQTNTHCYSEVGLEVFNEFTSLQQLLYTGTVCPFPTLPNLSNITHLSFTLTAAASTSTEEFIWNNSTRTEIPQLEKLVVTENCCGLFQGTIVAPHLQHLSFRCSKMSSYISGVNETRNKLILITPELKYLDYQESASGFPISSASNLPYLQTLLVTFNTEFSENRVITSDSLNLSSVRELTFSQGEYGHIFGYEPYQCVELGETNLTHITLVQPPRGSTTCPSVWKCISCTPSNQNNSEGVQLVNIFTHSSTSANFSSLLPNVTLNTTDLKFNHAPLLQVDGEALRRFSHLRSLHVGEVRSTLQYNGVVTLLGNPFKALQRPQTFQFLHLVLLKCDCEEYDTFAWLREQNPTFEGEIQCITVPPTNSTEEEIAVNTSISITNFLQKLAKQCVTTPVTEVVNTSTTDQFVLRTATTTTTTMTTTTKMTLTTTSVANSRLLPTATTTLTVYTTLLLSTLL</sequence>
<evidence type="ECO:0000313" key="2">
    <source>
        <dbReference type="Proteomes" id="UP000019149"/>
    </source>
</evidence>